<proteinExistence type="predicted"/>
<keyword evidence="2" id="KW-1185">Reference proteome</keyword>
<name>A0A5B9FM10_9FLAO</name>
<dbReference type="EMBL" id="CP042831">
    <property type="protein sequence ID" value="QEE48064.1"/>
    <property type="molecule type" value="Genomic_DNA"/>
</dbReference>
<accession>A0A5B9FM10</accession>
<evidence type="ECO:0000313" key="2">
    <source>
        <dbReference type="Proteomes" id="UP000321222"/>
    </source>
</evidence>
<gene>
    <name evidence="1" type="ORF">FUA48_00255</name>
</gene>
<protein>
    <submittedName>
        <fullName evidence="1">Uncharacterized protein</fullName>
    </submittedName>
</protein>
<reference evidence="1 2" key="1">
    <citation type="submission" date="2019-08" db="EMBL/GenBank/DDBJ databases">
        <title>Flavobacterium alkalisoli sp. nov., isolated from rhizosphere soil of Suaeda salsa.</title>
        <authorList>
            <person name="Sun J.-Q."/>
            <person name="Xu L."/>
        </authorList>
    </citation>
    <scope>NUCLEOTIDE SEQUENCE [LARGE SCALE GENOMIC DNA]</scope>
    <source>
        <strain evidence="1 2">XS-5</strain>
    </source>
</reference>
<sequence length="634" mass="64243">MYTFTAADGSVIDTIDTNASALAYDNTASGLTAGTVQAALDEVVTAIDDVNDAAATVNLIDNNDGSVTLVKADGTQVAVAKADITANGDGTYTFTNNDGSDVTIDTNGLTITELNGVYTFTAADGSVIDTIDTNASALAYDNTASGLTAGTVQAALDEVVTAIDNLADGDITSTHLNVTGGTDAAFNDVTLSINDDVITSDMIVDGTIVTEDIANGAVTTAKLANDAVTNAKLADNSVATENIVNGTIIEEDLADDSVTADKINADIAGTGLTQNATTGALEVDVTALSGDGDITSTHLNVTGGTDAAFSDVTLSINDDVITSDMIVDGTIATEDIANGAVTTAKMNAGTGANGRIAMADASGNVSFNSVSTYNISNGDSSISVSGGNNAALANTSISVNNGGITTAKLADDSVTAAKINSDVAGNGLTQNATTGALEVDLTSITGDGNITSTDINVTGGTGAAFNDVTLTIADGAVTTDKIADGTITEADIASGGNNKTLTTDESGNVGWTNSPVIPNSMMPKFFYMPAVIFDTSVYTGTPVTGITRDLYQEYVNQFEGASNPLMVKSDVGGAAEAPDDIPYIPVAESLYYYITYYDTAVFANLSIDANGVLTYDVIGSGTQTSYMNIVFVVK</sequence>
<dbReference type="Proteomes" id="UP000321222">
    <property type="component" value="Chromosome"/>
</dbReference>
<organism evidence="1 2">
    <name type="scientific">Flavobacterium alkalisoli</name>
    <dbReference type="NCBI Taxonomy" id="2602769"/>
    <lineage>
        <taxon>Bacteria</taxon>
        <taxon>Pseudomonadati</taxon>
        <taxon>Bacteroidota</taxon>
        <taxon>Flavobacteriia</taxon>
        <taxon>Flavobacteriales</taxon>
        <taxon>Flavobacteriaceae</taxon>
        <taxon>Flavobacterium</taxon>
    </lineage>
</organism>
<evidence type="ECO:0000313" key="1">
    <source>
        <dbReference type="EMBL" id="QEE48064.1"/>
    </source>
</evidence>
<dbReference type="KEGG" id="fak:FUA48_00255"/>
<dbReference type="OrthoDB" id="9808953at2"/>
<dbReference type="RefSeq" id="WP_147581577.1">
    <property type="nucleotide sequence ID" value="NZ_CP042831.1"/>
</dbReference>
<dbReference type="AlphaFoldDB" id="A0A5B9FM10"/>